<evidence type="ECO:0000313" key="3">
    <source>
        <dbReference type="EMBL" id="PEG43124.1"/>
    </source>
</evidence>
<reference evidence="3 4" key="1">
    <citation type="submission" date="2017-10" db="EMBL/GenBank/DDBJ databases">
        <title>The new phylogeny of genus Mycobacterium.</title>
        <authorList>
            <person name="Tortoli E."/>
            <person name="Trovato A."/>
            <person name="Cirillo D.M."/>
        </authorList>
    </citation>
    <scope>NUCLEOTIDE SEQUENCE [LARGE SCALE GENOMIC DNA]</scope>
    <source>
        <strain evidence="3 4">CCUG37673</strain>
    </source>
</reference>
<sequence length="327" mass="36261">MTVPVIDVHSHVTPPSFRESVLDGGTWHTLTDEIGELEIPEFSIAPKDRIAKMDAAGIDMHVLTVNNDFYRYELDPGLTQEIARACNEEIGAMIAEYPDRFTGLATVPMQDIERAIAEMDFAMTHLGYRGVTINDHVNGVTLDDPRFYPFWEAVESLGAVVFFHQCGPTLVKARTTRYALPNSIGNLVDRAVTFGTLVFGGIMDRYPDLKICLAHAGGYAPFGVARMDKTWRAADMGVPEFVDAKLPRPPSEYLSRFYYDSCTYTEATLRFLIDAVGIDRVVLGTDYPAPMVQEDPVGWLEKMPGISEAERTAILSTNPARMLGIDA</sequence>
<keyword evidence="4" id="KW-1185">Reference proteome</keyword>
<dbReference type="Pfam" id="PF04909">
    <property type="entry name" value="Amidohydro_2"/>
    <property type="match status" value="1"/>
</dbReference>
<gene>
    <name evidence="3" type="ORF">CQY20_00605</name>
</gene>
<keyword evidence="3" id="KW-0378">Hydrolase</keyword>
<dbReference type="GO" id="GO:0019748">
    <property type="term" value="P:secondary metabolic process"/>
    <property type="evidence" value="ECO:0007669"/>
    <property type="project" value="TreeGrafter"/>
</dbReference>
<dbReference type="GO" id="GO:0016787">
    <property type="term" value="F:hydrolase activity"/>
    <property type="evidence" value="ECO:0007669"/>
    <property type="project" value="UniProtKB-KW"/>
</dbReference>
<dbReference type="Proteomes" id="UP000220914">
    <property type="component" value="Unassembled WGS sequence"/>
</dbReference>
<dbReference type="SUPFAM" id="SSF51556">
    <property type="entry name" value="Metallo-dependent hydrolases"/>
    <property type="match status" value="1"/>
</dbReference>
<dbReference type="CDD" id="cd01292">
    <property type="entry name" value="metallo-dependent_hydrolases"/>
    <property type="match status" value="1"/>
</dbReference>
<keyword evidence="1" id="KW-0456">Lyase</keyword>
<evidence type="ECO:0000259" key="2">
    <source>
        <dbReference type="Pfam" id="PF04909"/>
    </source>
</evidence>
<name>A0A2A7NGQ5_MYCAG</name>
<dbReference type="InterPro" id="IPR006680">
    <property type="entry name" value="Amidohydro-rel"/>
</dbReference>
<evidence type="ECO:0000256" key="1">
    <source>
        <dbReference type="ARBA" id="ARBA00023239"/>
    </source>
</evidence>
<comment type="caution">
    <text evidence="3">The sequence shown here is derived from an EMBL/GenBank/DDBJ whole genome shotgun (WGS) entry which is preliminary data.</text>
</comment>
<organism evidence="3 4">
    <name type="scientific">Mycolicibacterium agri</name>
    <name type="common">Mycobacterium agri</name>
    <dbReference type="NCBI Taxonomy" id="36811"/>
    <lineage>
        <taxon>Bacteria</taxon>
        <taxon>Bacillati</taxon>
        <taxon>Actinomycetota</taxon>
        <taxon>Actinomycetes</taxon>
        <taxon>Mycobacteriales</taxon>
        <taxon>Mycobacteriaceae</taxon>
        <taxon>Mycolicibacterium</taxon>
    </lineage>
</organism>
<dbReference type="AlphaFoldDB" id="A0A2A7NGQ5"/>
<dbReference type="Gene3D" id="3.20.20.140">
    <property type="entry name" value="Metal-dependent hydrolases"/>
    <property type="match status" value="1"/>
</dbReference>
<dbReference type="EMBL" id="PDCP01000001">
    <property type="protein sequence ID" value="PEG43124.1"/>
    <property type="molecule type" value="Genomic_DNA"/>
</dbReference>
<evidence type="ECO:0000313" key="4">
    <source>
        <dbReference type="Proteomes" id="UP000220914"/>
    </source>
</evidence>
<proteinExistence type="predicted"/>
<dbReference type="PANTHER" id="PTHR21240:SF28">
    <property type="entry name" value="ISO-OROTATE DECARBOXYLASE (EUROFUNG)"/>
    <property type="match status" value="1"/>
</dbReference>
<accession>A0A2A7NGQ5</accession>
<dbReference type="InterPro" id="IPR032465">
    <property type="entry name" value="ACMSD"/>
</dbReference>
<dbReference type="GO" id="GO:0016831">
    <property type="term" value="F:carboxy-lyase activity"/>
    <property type="evidence" value="ECO:0007669"/>
    <property type="project" value="InterPro"/>
</dbReference>
<dbReference type="OrthoDB" id="8673173at2"/>
<feature type="domain" description="Amidohydrolase-related" evidence="2">
    <location>
        <begin position="6"/>
        <end position="325"/>
    </location>
</feature>
<protein>
    <submittedName>
        <fullName evidence="3">Amidohydrolase</fullName>
    </submittedName>
</protein>
<dbReference type="InterPro" id="IPR032466">
    <property type="entry name" value="Metal_Hydrolase"/>
</dbReference>
<dbReference type="PANTHER" id="PTHR21240">
    <property type="entry name" value="2-AMINO-3-CARBOXYLMUCONATE-6-SEMIALDEHYDE DECARBOXYLASE"/>
    <property type="match status" value="1"/>
</dbReference>
<dbReference type="GO" id="GO:0005737">
    <property type="term" value="C:cytoplasm"/>
    <property type="evidence" value="ECO:0007669"/>
    <property type="project" value="TreeGrafter"/>
</dbReference>